<evidence type="ECO:0000313" key="5">
    <source>
        <dbReference type="EMBL" id="GLX66629.1"/>
    </source>
</evidence>
<keyword evidence="1" id="KW-0805">Transcription regulation</keyword>
<dbReference type="InterPro" id="IPR036390">
    <property type="entry name" value="WH_DNA-bd_sf"/>
</dbReference>
<keyword evidence="2" id="KW-0238">DNA-binding</keyword>
<name>A0ABQ6G6N3_9BACL</name>
<dbReference type="PROSITE" id="PS00894">
    <property type="entry name" value="HTH_DEOR_1"/>
    <property type="match status" value="1"/>
</dbReference>
<organism evidence="5 6">
    <name type="scientific">Paenibacillus glycanilyticus</name>
    <dbReference type="NCBI Taxonomy" id="126569"/>
    <lineage>
        <taxon>Bacteria</taxon>
        <taxon>Bacillati</taxon>
        <taxon>Bacillota</taxon>
        <taxon>Bacilli</taxon>
        <taxon>Bacillales</taxon>
        <taxon>Paenibacillaceae</taxon>
        <taxon>Paenibacillus</taxon>
    </lineage>
</organism>
<dbReference type="SMART" id="SM00420">
    <property type="entry name" value="HTH_DEOR"/>
    <property type="match status" value="1"/>
</dbReference>
<dbReference type="SUPFAM" id="SSF46785">
    <property type="entry name" value="Winged helix' DNA-binding domain"/>
    <property type="match status" value="1"/>
</dbReference>
<evidence type="ECO:0000256" key="3">
    <source>
        <dbReference type="ARBA" id="ARBA00023163"/>
    </source>
</evidence>
<dbReference type="RefSeq" id="WP_284237337.1">
    <property type="nucleotide sequence ID" value="NZ_BSSQ01000004.1"/>
</dbReference>
<protein>
    <submittedName>
        <fullName evidence="5">DeoR family transcriptional regulator</fullName>
    </submittedName>
</protein>
<dbReference type="EMBL" id="BSSQ01000004">
    <property type="protein sequence ID" value="GLX66629.1"/>
    <property type="molecule type" value="Genomic_DNA"/>
</dbReference>
<dbReference type="InterPro" id="IPR014036">
    <property type="entry name" value="DeoR-like_C"/>
</dbReference>
<evidence type="ECO:0000256" key="1">
    <source>
        <dbReference type="ARBA" id="ARBA00023015"/>
    </source>
</evidence>
<dbReference type="SMART" id="SM01134">
    <property type="entry name" value="DeoRC"/>
    <property type="match status" value="1"/>
</dbReference>
<dbReference type="Gene3D" id="3.40.50.1360">
    <property type="match status" value="1"/>
</dbReference>
<dbReference type="InterPro" id="IPR037171">
    <property type="entry name" value="NagB/RpiA_transferase-like"/>
</dbReference>
<comment type="caution">
    <text evidence="5">The sequence shown here is derived from an EMBL/GenBank/DDBJ whole genome shotgun (WGS) entry which is preliminary data.</text>
</comment>
<accession>A0ABQ6G6N3</accession>
<dbReference type="InterPro" id="IPR018356">
    <property type="entry name" value="Tscrpt_reg_HTH_DeoR_CS"/>
</dbReference>
<evidence type="ECO:0000313" key="6">
    <source>
        <dbReference type="Proteomes" id="UP001157114"/>
    </source>
</evidence>
<dbReference type="InterPro" id="IPR001034">
    <property type="entry name" value="DeoR_HTH"/>
</dbReference>
<evidence type="ECO:0000259" key="4">
    <source>
        <dbReference type="PROSITE" id="PS51000"/>
    </source>
</evidence>
<reference evidence="5 6" key="1">
    <citation type="submission" date="2023-03" db="EMBL/GenBank/DDBJ databases">
        <title>Draft genome sequence of the bacteria which degrade cell wall of Tricholomamatutake.</title>
        <authorList>
            <person name="Konishi Y."/>
            <person name="Fukuta Y."/>
            <person name="Shirasaka N."/>
        </authorList>
    </citation>
    <scope>NUCLEOTIDE SEQUENCE [LARGE SCALE GENOMIC DNA]</scope>
    <source>
        <strain evidence="6">mu1</strain>
    </source>
</reference>
<dbReference type="Pfam" id="PF00455">
    <property type="entry name" value="DeoRC"/>
    <property type="match status" value="1"/>
</dbReference>
<evidence type="ECO:0000256" key="2">
    <source>
        <dbReference type="ARBA" id="ARBA00023125"/>
    </source>
</evidence>
<dbReference type="SUPFAM" id="SSF100950">
    <property type="entry name" value="NagB/RpiA/CoA transferase-like"/>
    <property type="match status" value="1"/>
</dbReference>
<feature type="domain" description="HTH deoR-type" evidence="4">
    <location>
        <begin position="5"/>
        <end position="60"/>
    </location>
</feature>
<dbReference type="PROSITE" id="PS51000">
    <property type="entry name" value="HTH_DEOR_2"/>
    <property type="match status" value="1"/>
</dbReference>
<dbReference type="PRINTS" id="PR00037">
    <property type="entry name" value="HTHLACR"/>
</dbReference>
<keyword evidence="3" id="KW-0804">Transcription</keyword>
<dbReference type="Pfam" id="PF08220">
    <property type="entry name" value="HTH_DeoR"/>
    <property type="match status" value="1"/>
</dbReference>
<sequence>MSLTFEDRRMTILNQLELEGKVQVHHLSELLGVSTETVRRDLDRLEKEGKLRKVYGGAVKMRFELVEPPFLKRTQMMRTEKASIGKLAASLVEDGETIMVDTGTTTIEILPYLRDRSNLTLITHSVPVLNLAMETFRGTIIFAGGEVNPDYQAATGSLTDQMLDQFKVNKAFISVGGISLVDGITDYHVAEATISRKMMQRAEESIVVADHSKFGLSTFSRISRLEEISMLITDAGCSKEWVDKMEALGIEMRISE</sequence>
<dbReference type="InterPro" id="IPR036388">
    <property type="entry name" value="WH-like_DNA-bd_sf"/>
</dbReference>
<dbReference type="InterPro" id="IPR050313">
    <property type="entry name" value="Carb_Metab_HTH_regulators"/>
</dbReference>
<dbReference type="PANTHER" id="PTHR30363:SF44">
    <property type="entry name" value="AGA OPERON TRANSCRIPTIONAL REPRESSOR-RELATED"/>
    <property type="match status" value="1"/>
</dbReference>
<keyword evidence="6" id="KW-1185">Reference proteome</keyword>
<proteinExistence type="predicted"/>
<dbReference type="Gene3D" id="1.10.10.10">
    <property type="entry name" value="Winged helix-like DNA-binding domain superfamily/Winged helix DNA-binding domain"/>
    <property type="match status" value="1"/>
</dbReference>
<dbReference type="PANTHER" id="PTHR30363">
    <property type="entry name" value="HTH-TYPE TRANSCRIPTIONAL REGULATOR SRLR-RELATED"/>
    <property type="match status" value="1"/>
</dbReference>
<dbReference type="Proteomes" id="UP001157114">
    <property type="component" value="Unassembled WGS sequence"/>
</dbReference>
<gene>
    <name evidence="5" type="ORF">MU1_09730</name>
</gene>